<keyword evidence="1" id="KW-0472">Membrane</keyword>
<name>A0A2T0X5M2_9RHOB</name>
<comment type="caution">
    <text evidence="2">The sequence shown here is derived from an EMBL/GenBank/DDBJ whole genome shotgun (WGS) entry which is preliminary data.</text>
</comment>
<dbReference type="AlphaFoldDB" id="A0A2T0X5M2"/>
<accession>A0A2T0X5M2</accession>
<gene>
    <name evidence="2" type="ORF">CLV74_101388</name>
</gene>
<keyword evidence="1" id="KW-1133">Transmembrane helix</keyword>
<proteinExistence type="predicted"/>
<evidence type="ECO:0000256" key="1">
    <source>
        <dbReference type="SAM" id="Phobius"/>
    </source>
</evidence>
<evidence type="ECO:0000313" key="3">
    <source>
        <dbReference type="Proteomes" id="UP000238392"/>
    </source>
</evidence>
<dbReference type="RefSeq" id="WP_106262510.1">
    <property type="nucleotide sequence ID" value="NZ_PVTQ01000001.1"/>
</dbReference>
<feature type="transmembrane region" description="Helical" evidence="1">
    <location>
        <begin position="12"/>
        <end position="30"/>
    </location>
</feature>
<dbReference type="Proteomes" id="UP000238392">
    <property type="component" value="Unassembled WGS sequence"/>
</dbReference>
<keyword evidence="3" id="KW-1185">Reference proteome</keyword>
<dbReference type="EMBL" id="PVTQ01000001">
    <property type="protein sequence ID" value="PRY94252.1"/>
    <property type="molecule type" value="Genomic_DNA"/>
</dbReference>
<organism evidence="2 3">
    <name type="scientific">Donghicola tyrosinivorans</name>
    <dbReference type="NCBI Taxonomy" id="1652492"/>
    <lineage>
        <taxon>Bacteria</taxon>
        <taxon>Pseudomonadati</taxon>
        <taxon>Pseudomonadota</taxon>
        <taxon>Alphaproteobacteria</taxon>
        <taxon>Rhodobacterales</taxon>
        <taxon>Roseobacteraceae</taxon>
        <taxon>Donghicola</taxon>
    </lineage>
</organism>
<evidence type="ECO:0000313" key="2">
    <source>
        <dbReference type="EMBL" id="PRY94252.1"/>
    </source>
</evidence>
<reference evidence="2 3" key="1">
    <citation type="submission" date="2018-03" db="EMBL/GenBank/DDBJ databases">
        <title>Genomic Encyclopedia of Archaeal and Bacterial Type Strains, Phase II (KMG-II): from individual species to whole genera.</title>
        <authorList>
            <person name="Goeker M."/>
        </authorList>
    </citation>
    <scope>NUCLEOTIDE SEQUENCE [LARGE SCALE GENOMIC DNA]</scope>
    <source>
        <strain evidence="2 3">DSM 100212</strain>
    </source>
</reference>
<keyword evidence="1" id="KW-0812">Transmembrane</keyword>
<protein>
    <submittedName>
        <fullName evidence="2">Uncharacterized protein</fullName>
    </submittedName>
</protein>
<dbReference type="OrthoDB" id="159440at2"/>
<sequence>MKRALTVWKRHPLATAVFVGLLALVIFFGWRTFHKARDFWDHPIAENQPIQGWMTPRYVAESWHIDKPDMFQIMHELTDMPPPDGKPQPLDGIATAAGIPPQELIENLTAALQDYQSGKHD</sequence>